<accession>A0A6N2LNY9</accession>
<proteinExistence type="predicted"/>
<protein>
    <submittedName>
        <fullName evidence="1">Uncharacterized protein</fullName>
    </submittedName>
</protein>
<gene>
    <name evidence="1" type="ORF">SVIM_LOCUS194469</name>
</gene>
<sequence length="166" mass="18179">MDSGYPQLDIMNPDIAPSALHKGRYCLWLLGPNLGKAFLPQRSKQSAALGLPMPGASWPTSLQKFQASKATLKPSLLIPGSPTAVSRLAPETPSTITFTNKNTTCKWASMAISTRVLCSALPCPCLGNRSNRRYLYTSSRWGHFPYDFITKEVTEDNEAHVVAKPL</sequence>
<organism evidence="1">
    <name type="scientific">Salix viminalis</name>
    <name type="common">Common osier</name>
    <name type="synonym">Basket willow</name>
    <dbReference type="NCBI Taxonomy" id="40686"/>
    <lineage>
        <taxon>Eukaryota</taxon>
        <taxon>Viridiplantae</taxon>
        <taxon>Streptophyta</taxon>
        <taxon>Embryophyta</taxon>
        <taxon>Tracheophyta</taxon>
        <taxon>Spermatophyta</taxon>
        <taxon>Magnoliopsida</taxon>
        <taxon>eudicotyledons</taxon>
        <taxon>Gunneridae</taxon>
        <taxon>Pentapetalae</taxon>
        <taxon>rosids</taxon>
        <taxon>fabids</taxon>
        <taxon>Malpighiales</taxon>
        <taxon>Salicaceae</taxon>
        <taxon>Saliceae</taxon>
        <taxon>Salix</taxon>
    </lineage>
</organism>
<name>A0A6N2LNY9_SALVM</name>
<reference evidence="1" key="1">
    <citation type="submission" date="2019-03" db="EMBL/GenBank/DDBJ databases">
        <authorList>
            <person name="Mank J."/>
            <person name="Almeida P."/>
        </authorList>
    </citation>
    <scope>NUCLEOTIDE SEQUENCE</scope>
    <source>
        <strain evidence="1">78183</strain>
    </source>
</reference>
<dbReference type="AlphaFoldDB" id="A0A6N2LNY9"/>
<evidence type="ECO:0000313" key="1">
    <source>
        <dbReference type="EMBL" id="VFU37205.1"/>
    </source>
</evidence>
<dbReference type="EMBL" id="CAADRP010001224">
    <property type="protein sequence ID" value="VFU37205.1"/>
    <property type="molecule type" value="Genomic_DNA"/>
</dbReference>